<proteinExistence type="predicted"/>
<organism evidence="2 3">
    <name type="scientific">Skermanella aerolata</name>
    <dbReference type="NCBI Taxonomy" id="393310"/>
    <lineage>
        <taxon>Bacteria</taxon>
        <taxon>Pseudomonadati</taxon>
        <taxon>Pseudomonadota</taxon>
        <taxon>Alphaproteobacteria</taxon>
        <taxon>Rhodospirillales</taxon>
        <taxon>Azospirillaceae</taxon>
        <taxon>Skermanella</taxon>
    </lineage>
</organism>
<dbReference type="EMBL" id="BJYZ01000006">
    <property type="protein sequence ID" value="GEO37440.1"/>
    <property type="molecule type" value="Genomic_DNA"/>
</dbReference>
<sequence>MHSLSSSFVLGYHGCSREIGEAILRGDEQLRVSVNEYDWLGSGIYFWETNPIRGLQWANEAVKRKKFDEPFVVGAVIDLGYCFDLMSHNAMQALKAAYHSFRRAYTKSPKFHDADFPENKGSRDLLQRHLDCAVINYLHENREKAGAVPFDSVRGVFVEGDPVYPAAGVRDKTPSRSPSGTPASSRASSACHKSTSNRTPP</sequence>
<gene>
    <name evidence="2" type="ORF">SAE02_15880</name>
</gene>
<dbReference type="RefSeq" id="WP_211099235.1">
    <property type="nucleotide sequence ID" value="NZ_BJYZ01000006.1"/>
</dbReference>
<comment type="caution">
    <text evidence="2">The sequence shown here is derived from an EMBL/GenBank/DDBJ whole genome shotgun (WGS) entry which is preliminary data.</text>
</comment>
<name>A0A512DMQ2_9PROT</name>
<feature type="region of interest" description="Disordered" evidence="1">
    <location>
        <begin position="164"/>
        <end position="201"/>
    </location>
</feature>
<accession>A0A512DMQ2</accession>
<evidence type="ECO:0000313" key="2">
    <source>
        <dbReference type="EMBL" id="GEO37440.1"/>
    </source>
</evidence>
<dbReference type="SUPFAM" id="SSF56399">
    <property type="entry name" value="ADP-ribosylation"/>
    <property type="match status" value="1"/>
</dbReference>
<reference evidence="2 3" key="1">
    <citation type="submission" date="2019-07" db="EMBL/GenBank/DDBJ databases">
        <title>Whole genome shotgun sequence of Skermanella aerolata NBRC 106429.</title>
        <authorList>
            <person name="Hosoyama A."/>
            <person name="Uohara A."/>
            <person name="Ohji S."/>
            <person name="Ichikawa N."/>
        </authorList>
    </citation>
    <scope>NUCLEOTIDE SEQUENCE [LARGE SCALE GENOMIC DNA]</scope>
    <source>
        <strain evidence="2 3">NBRC 106429</strain>
    </source>
</reference>
<protein>
    <submittedName>
        <fullName evidence="2">Uncharacterized protein</fullName>
    </submittedName>
</protein>
<dbReference type="Proteomes" id="UP000321523">
    <property type="component" value="Unassembled WGS sequence"/>
</dbReference>
<keyword evidence="3" id="KW-1185">Reference proteome</keyword>
<evidence type="ECO:0000256" key="1">
    <source>
        <dbReference type="SAM" id="MobiDB-lite"/>
    </source>
</evidence>
<evidence type="ECO:0000313" key="3">
    <source>
        <dbReference type="Proteomes" id="UP000321523"/>
    </source>
</evidence>
<dbReference type="AlphaFoldDB" id="A0A512DMQ2"/>
<feature type="compositionally biased region" description="Polar residues" evidence="1">
    <location>
        <begin position="175"/>
        <end position="201"/>
    </location>
</feature>